<protein>
    <submittedName>
        <fullName evidence="2">N-acetyltransferase</fullName>
    </submittedName>
</protein>
<dbReference type="PANTHER" id="PTHR43072">
    <property type="entry name" value="N-ACETYLTRANSFERASE"/>
    <property type="match status" value="1"/>
</dbReference>
<dbReference type="OrthoDB" id="9799096at2"/>
<dbReference type="GO" id="GO:0016747">
    <property type="term" value="F:acyltransferase activity, transferring groups other than amino-acyl groups"/>
    <property type="evidence" value="ECO:0007669"/>
    <property type="project" value="InterPro"/>
</dbReference>
<evidence type="ECO:0000259" key="1">
    <source>
        <dbReference type="PROSITE" id="PS51186"/>
    </source>
</evidence>
<keyword evidence="3" id="KW-1185">Reference proteome</keyword>
<feature type="domain" description="N-acetyltransferase" evidence="1">
    <location>
        <begin position="1"/>
        <end position="161"/>
    </location>
</feature>
<dbReference type="CDD" id="cd04301">
    <property type="entry name" value="NAT_SF"/>
    <property type="match status" value="1"/>
</dbReference>
<reference evidence="2 3" key="1">
    <citation type="submission" date="2019-09" db="EMBL/GenBank/DDBJ databases">
        <authorList>
            <person name="Cao W.R."/>
        </authorList>
    </citation>
    <scope>NUCLEOTIDE SEQUENCE [LARGE SCALE GENOMIC DNA]</scope>
    <source>
        <strain evidence="3">a4</strain>
    </source>
</reference>
<name>A0A7J5ASG6_9FLAO</name>
<evidence type="ECO:0000313" key="3">
    <source>
        <dbReference type="Proteomes" id="UP000467305"/>
    </source>
</evidence>
<comment type="caution">
    <text evidence="2">The sequence shown here is derived from an EMBL/GenBank/DDBJ whole genome shotgun (WGS) entry which is preliminary data.</text>
</comment>
<dbReference type="SUPFAM" id="SSF55729">
    <property type="entry name" value="Acyl-CoA N-acyltransferases (Nat)"/>
    <property type="match status" value="1"/>
</dbReference>
<accession>A0A7J5ASG6</accession>
<dbReference type="EMBL" id="WAAU01000003">
    <property type="protein sequence ID" value="KAB1160582.1"/>
    <property type="molecule type" value="Genomic_DNA"/>
</dbReference>
<gene>
    <name evidence="2" type="ORF">F7018_01525</name>
</gene>
<evidence type="ECO:0000313" key="2">
    <source>
        <dbReference type="EMBL" id="KAB1160582.1"/>
    </source>
</evidence>
<sequence length="165" mass="18850">MIRSVTINDAEAITNIYNYYVVSHIATFVEEPVSVTYFKNKIEKITKDFPWFVFEENNRIVGYAHGNFWNTRSAYGKTAEVSIYLDVNVGGKGIGSQLYNNLIRVLIEKGFHVLIGGISLPNKASVALHEKFGFTKVAHFKEVGYKFNKWVDVGYWQLTVNNNNK</sequence>
<dbReference type="PANTHER" id="PTHR43072:SF36">
    <property type="entry name" value="RIBOSOMAL-PROTEIN-ALANINE ACETYLTRANSFERASE"/>
    <property type="match status" value="1"/>
</dbReference>
<dbReference type="RefSeq" id="WP_150898211.1">
    <property type="nucleotide sequence ID" value="NZ_CBDCSN010000002.1"/>
</dbReference>
<dbReference type="PROSITE" id="PS51186">
    <property type="entry name" value="GNAT"/>
    <property type="match status" value="1"/>
</dbReference>
<dbReference type="Pfam" id="PF13420">
    <property type="entry name" value="Acetyltransf_4"/>
    <property type="match status" value="1"/>
</dbReference>
<dbReference type="InterPro" id="IPR016181">
    <property type="entry name" value="Acyl_CoA_acyltransferase"/>
</dbReference>
<dbReference type="Gene3D" id="3.40.630.30">
    <property type="match status" value="1"/>
</dbReference>
<dbReference type="Proteomes" id="UP000467305">
    <property type="component" value="Unassembled WGS sequence"/>
</dbReference>
<proteinExistence type="predicted"/>
<dbReference type="AlphaFoldDB" id="A0A7J5ASG6"/>
<organism evidence="2 3">
    <name type="scientific">Tenacibaculum aiptasiae</name>
    <dbReference type="NCBI Taxonomy" id="426481"/>
    <lineage>
        <taxon>Bacteria</taxon>
        <taxon>Pseudomonadati</taxon>
        <taxon>Bacteroidota</taxon>
        <taxon>Flavobacteriia</taxon>
        <taxon>Flavobacteriales</taxon>
        <taxon>Flavobacteriaceae</taxon>
        <taxon>Tenacibaculum</taxon>
    </lineage>
</organism>
<keyword evidence="2" id="KW-0808">Transferase</keyword>
<dbReference type="InterPro" id="IPR000182">
    <property type="entry name" value="GNAT_dom"/>
</dbReference>